<dbReference type="Proteomes" id="UP001159428">
    <property type="component" value="Unassembled WGS sequence"/>
</dbReference>
<proteinExistence type="predicted"/>
<organism evidence="3 4">
    <name type="scientific">Pocillopora meandrina</name>
    <dbReference type="NCBI Taxonomy" id="46732"/>
    <lineage>
        <taxon>Eukaryota</taxon>
        <taxon>Metazoa</taxon>
        <taxon>Cnidaria</taxon>
        <taxon>Anthozoa</taxon>
        <taxon>Hexacorallia</taxon>
        <taxon>Scleractinia</taxon>
        <taxon>Astrocoeniina</taxon>
        <taxon>Pocilloporidae</taxon>
        <taxon>Pocillopora</taxon>
    </lineage>
</organism>
<dbReference type="Pfam" id="PF10523">
    <property type="entry name" value="BEN"/>
    <property type="match status" value="1"/>
</dbReference>
<evidence type="ECO:0000256" key="1">
    <source>
        <dbReference type="SAM" id="MobiDB-lite"/>
    </source>
</evidence>
<feature type="compositionally biased region" description="Basic and acidic residues" evidence="1">
    <location>
        <begin position="114"/>
        <end position="162"/>
    </location>
</feature>
<feature type="region of interest" description="Disordered" evidence="1">
    <location>
        <begin position="112"/>
        <end position="162"/>
    </location>
</feature>
<evidence type="ECO:0000259" key="2">
    <source>
        <dbReference type="Pfam" id="PF10523"/>
    </source>
</evidence>
<dbReference type="AlphaFoldDB" id="A0AAU9X4B1"/>
<dbReference type="InterPro" id="IPR018379">
    <property type="entry name" value="BEN_domain"/>
</dbReference>
<accession>A0AAU9X4B1</accession>
<evidence type="ECO:0000313" key="4">
    <source>
        <dbReference type="Proteomes" id="UP001159428"/>
    </source>
</evidence>
<dbReference type="EMBL" id="CALNXJ010000029">
    <property type="protein sequence ID" value="CAH3135880.1"/>
    <property type="molecule type" value="Genomic_DNA"/>
</dbReference>
<dbReference type="Gene3D" id="1.10.10.2590">
    <property type="entry name" value="BEN domain"/>
    <property type="match status" value="1"/>
</dbReference>
<reference evidence="3 4" key="1">
    <citation type="submission" date="2022-05" db="EMBL/GenBank/DDBJ databases">
        <authorList>
            <consortium name="Genoscope - CEA"/>
            <person name="William W."/>
        </authorList>
    </citation>
    <scope>NUCLEOTIDE SEQUENCE [LARGE SCALE GENOMIC DNA]</scope>
</reference>
<keyword evidence="4" id="KW-1185">Reference proteome</keyword>
<gene>
    <name evidence="3" type="ORF">PMEA_00015938</name>
</gene>
<feature type="domain" description="BEN" evidence="2">
    <location>
        <begin position="42"/>
        <end position="89"/>
    </location>
</feature>
<evidence type="ECO:0000313" key="3">
    <source>
        <dbReference type="EMBL" id="CAH3135880.1"/>
    </source>
</evidence>
<dbReference type="GO" id="GO:0003677">
    <property type="term" value="F:DNA binding"/>
    <property type="evidence" value="ECO:0007669"/>
    <property type="project" value="InterPro"/>
</dbReference>
<name>A0AAU9X4B1_9CNID</name>
<comment type="caution">
    <text evidence="3">The sequence shown here is derived from an EMBL/GenBank/DDBJ whole genome shotgun (WGS) entry which is preliminary data.</text>
</comment>
<protein>
    <recommendedName>
        <fullName evidence="2">BEN domain-containing protein</fullName>
    </recommendedName>
</protein>
<sequence length="162" mass="18000">MFTARNRSSDKETHVVSGTCSCSICQETLVKLIEDATDAKSAVEALARQLFSSEELQNSSVAGFQCNKDYEARPGLSPSRWSLLESIVLRKGFTAATRSSVRKKLGLVLKKARANKENKARANKENKARANKENKARANKEKKARANKENKAKCIGQEQRKL</sequence>